<feature type="region of interest" description="Disordered" evidence="1">
    <location>
        <begin position="1"/>
        <end position="48"/>
    </location>
</feature>
<keyword evidence="2" id="KW-1185">Reference proteome</keyword>
<feature type="compositionally biased region" description="Polar residues" evidence="1">
    <location>
        <begin position="19"/>
        <end position="29"/>
    </location>
</feature>
<accession>A0A1I8FG07</accession>
<feature type="compositionally biased region" description="Polar residues" evidence="1">
    <location>
        <begin position="191"/>
        <end position="202"/>
    </location>
</feature>
<feature type="compositionally biased region" description="Low complexity" evidence="1">
    <location>
        <begin position="181"/>
        <end position="190"/>
    </location>
</feature>
<feature type="region of interest" description="Disordered" evidence="1">
    <location>
        <begin position="376"/>
        <end position="396"/>
    </location>
</feature>
<feature type="region of interest" description="Disordered" evidence="1">
    <location>
        <begin position="422"/>
        <end position="451"/>
    </location>
</feature>
<feature type="region of interest" description="Disordered" evidence="1">
    <location>
        <begin position="247"/>
        <end position="304"/>
    </location>
</feature>
<feature type="region of interest" description="Disordered" evidence="1">
    <location>
        <begin position="181"/>
        <end position="235"/>
    </location>
</feature>
<evidence type="ECO:0000313" key="2">
    <source>
        <dbReference type="Proteomes" id="UP000095280"/>
    </source>
</evidence>
<dbReference type="Proteomes" id="UP000095280">
    <property type="component" value="Unplaced"/>
</dbReference>
<feature type="compositionally biased region" description="Basic and acidic residues" evidence="1">
    <location>
        <begin position="427"/>
        <end position="443"/>
    </location>
</feature>
<reference evidence="3" key="1">
    <citation type="submission" date="2016-11" db="UniProtKB">
        <authorList>
            <consortium name="WormBaseParasite"/>
        </authorList>
    </citation>
    <scope>IDENTIFICATION</scope>
</reference>
<feature type="compositionally biased region" description="Low complexity" evidence="1">
    <location>
        <begin position="212"/>
        <end position="222"/>
    </location>
</feature>
<dbReference type="AlphaFoldDB" id="A0A1I8FG07"/>
<name>A0A1I8FG07_9PLAT</name>
<protein>
    <submittedName>
        <fullName evidence="3">Serine-rich adhesin for platelets</fullName>
    </submittedName>
</protein>
<feature type="compositionally biased region" description="Polar residues" evidence="1">
    <location>
        <begin position="268"/>
        <end position="280"/>
    </location>
</feature>
<sequence>MKSQQAAQRHPVAGGHLSSAVSQPTLSSRSESRPIDGHKFVEGQRFGSRLSRHRQLGAGTPPHDLPLTDRTPQVTSCRTACFENCGKPLWQASLACTTAQQTCGTQRCWMHSNCQSAERPGRRRFTSSTPSTRAPHSHERSFLLSVQEYEVQVCSCSLRGLPQTSTTTSTTTLLQLQLGPLTTSTTTTSTASESLYNPSGETSTREEVRPVTKTTATSTKASCTDKSNETPKRPLHQCWHQDALASIMDNSGGPAKSNGYPNRKQAPANYNQPQRQQASNRRLRSGVSEANLDSSYYSQGEASDGRDADYRLQTHFDAADFGVYPMVRRVAARVLVVAAVAVFSTETHLTGTPFTNVRASRQRPAIPVDLLMRGNGAESGGGGGAQLSREEIQEQVEKQRREIDNVYASCVRRLSAAAQPFASSQQELHRSVRRNENAHRGIRSDNTGRCSMGIHPMEAQASHQGIFSQRRRLFRHRLETSSSWPSSSRSKRGEVDEEPYVTESQESVAVSCPRSRQLKSGGAAPSEKDVRVWEAVPARLSWGNQR</sequence>
<proteinExistence type="predicted"/>
<organism evidence="2 3">
    <name type="scientific">Macrostomum lignano</name>
    <dbReference type="NCBI Taxonomy" id="282301"/>
    <lineage>
        <taxon>Eukaryota</taxon>
        <taxon>Metazoa</taxon>
        <taxon>Spiralia</taxon>
        <taxon>Lophotrochozoa</taxon>
        <taxon>Platyhelminthes</taxon>
        <taxon>Rhabditophora</taxon>
        <taxon>Macrostomorpha</taxon>
        <taxon>Macrostomida</taxon>
        <taxon>Macrostomidae</taxon>
        <taxon>Macrostomum</taxon>
    </lineage>
</organism>
<feature type="compositionally biased region" description="Basic and acidic residues" evidence="1">
    <location>
        <begin position="30"/>
        <end position="42"/>
    </location>
</feature>
<evidence type="ECO:0000256" key="1">
    <source>
        <dbReference type="SAM" id="MobiDB-lite"/>
    </source>
</evidence>
<feature type="region of interest" description="Disordered" evidence="1">
    <location>
        <begin position="478"/>
        <end position="529"/>
    </location>
</feature>
<feature type="compositionally biased region" description="Polar residues" evidence="1">
    <location>
        <begin position="291"/>
        <end position="301"/>
    </location>
</feature>
<evidence type="ECO:0000313" key="3">
    <source>
        <dbReference type="WBParaSite" id="maker-unitig_31626-snap-gene-0.1-mRNA-1"/>
    </source>
</evidence>
<dbReference type="WBParaSite" id="maker-unitig_31626-snap-gene-0.1-mRNA-1">
    <property type="protein sequence ID" value="maker-unitig_31626-snap-gene-0.1-mRNA-1"/>
    <property type="gene ID" value="maker-unitig_31626-snap-gene-0.1"/>
</dbReference>